<proteinExistence type="predicted"/>
<organism evidence="3 4">
    <name type="scientific">Vibrio crassostreae</name>
    <dbReference type="NCBI Taxonomy" id="246167"/>
    <lineage>
        <taxon>Bacteria</taxon>
        <taxon>Pseudomonadati</taxon>
        <taxon>Pseudomonadota</taxon>
        <taxon>Gammaproteobacteria</taxon>
        <taxon>Vibrionales</taxon>
        <taxon>Vibrionaceae</taxon>
        <taxon>Vibrio</taxon>
    </lineage>
</organism>
<comment type="caution">
    <text evidence="3">The sequence shown here is derived from an EMBL/GenBank/DDBJ whole genome shotgun (WGS) entry which is preliminary data.</text>
</comment>
<sequence length="368" mass="42814">MGGEQMNALPPYQAVLTQGLEELDKSKVTPRQWQVLHHLRDCRTERMGSYDWRCQQCGHETRWYCSCRDRHCPNCQEQMRQQWLTKRSQDILPVAYHHMVFTLPHEFNALVKAHPKVVYQCLFHSVWATLCAFANERHHLVGQLGALMVLHTWGRNLSQHTHIHCLLPSGVLTKDRQWQPTRKESYLLPVKALSVRFKKEMLCRVSELIATHGNLLEEAASKRWVVYSKPVLHEPTAVVGYLSRYCNRIGLNPNQLSYNVDGRITMSYKDYRTNGTQRMCCNTGELLRRLLLHVLPKGLMRIRYYGFLANAVRVKAIAEIRQSLRKRPAEKSEVLKEKPCCPNCHSNSMVLVCINIRPRIVVSEHRLT</sequence>
<feature type="domain" description="Transposase IS801/IS1294" evidence="1">
    <location>
        <begin position="145"/>
        <end position="311"/>
    </location>
</feature>
<dbReference type="Pfam" id="PF04986">
    <property type="entry name" value="Y2_Tnp"/>
    <property type="match status" value="1"/>
</dbReference>
<evidence type="ECO:0000259" key="1">
    <source>
        <dbReference type="Pfam" id="PF04986"/>
    </source>
</evidence>
<evidence type="ECO:0000313" key="4">
    <source>
        <dbReference type="Proteomes" id="UP000049077"/>
    </source>
</evidence>
<keyword evidence="4" id="KW-1185">Reference proteome</keyword>
<dbReference type="EMBL" id="CCJX01000079">
    <property type="protein sequence ID" value="CDT24633.1"/>
    <property type="molecule type" value="Genomic_DNA"/>
</dbReference>
<dbReference type="PANTHER" id="PTHR37023:SF1">
    <property type="entry name" value="ISSOD25 TRANSPOSASE TNPA_ISSOD25"/>
    <property type="match status" value="1"/>
</dbReference>
<evidence type="ECO:0000313" key="3">
    <source>
        <dbReference type="EMBL" id="CDT24633.1"/>
    </source>
</evidence>
<dbReference type="Proteomes" id="UP000049077">
    <property type="component" value="Unassembled WGS sequence"/>
</dbReference>
<accession>A0ABP1WSI4</accession>
<feature type="domain" description="Transposase zinc-binding" evidence="2">
    <location>
        <begin position="23"/>
        <end position="103"/>
    </location>
</feature>
<dbReference type="Pfam" id="PF14319">
    <property type="entry name" value="Zn_Tnp_IS91"/>
    <property type="match status" value="1"/>
</dbReference>
<gene>
    <name evidence="3" type="ORF">VCR4J5_170073</name>
</gene>
<name>A0ABP1WSI4_9VIBR</name>
<dbReference type="InterPro" id="IPR026889">
    <property type="entry name" value="Zn_Tnp"/>
</dbReference>
<dbReference type="PANTHER" id="PTHR37023">
    <property type="entry name" value="TRANSPOSASE"/>
    <property type="match status" value="1"/>
</dbReference>
<reference evidence="3 4" key="1">
    <citation type="submission" date="2014-06" db="EMBL/GenBank/DDBJ databases">
        <authorList>
            <person name="Le Roux F."/>
        </authorList>
    </citation>
    <scope>NUCLEOTIDE SEQUENCE [LARGE SCALE GENOMIC DNA]</scope>
    <source>
        <strain evidence="3 4">J5-4</strain>
    </source>
</reference>
<evidence type="ECO:0000259" key="2">
    <source>
        <dbReference type="Pfam" id="PF14319"/>
    </source>
</evidence>
<protein>
    <submittedName>
        <fullName evidence="3">Transposase</fullName>
    </submittedName>
</protein>
<dbReference type="InterPro" id="IPR007069">
    <property type="entry name" value="Transposase_32"/>
</dbReference>